<comment type="caution">
    <text evidence="4">The sequence shown here is derived from an EMBL/GenBank/DDBJ whole genome shotgun (WGS) entry which is preliminary data.</text>
</comment>
<gene>
    <name evidence="4" type="ORF">DFH01_11420</name>
</gene>
<dbReference type="InterPro" id="IPR036034">
    <property type="entry name" value="PDZ_sf"/>
</dbReference>
<proteinExistence type="predicted"/>
<name>A0A317FIN9_9PROT</name>
<feature type="domain" description="PDZ" evidence="3">
    <location>
        <begin position="269"/>
        <end position="334"/>
    </location>
</feature>
<keyword evidence="2" id="KW-0378">Hydrolase</keyword>
<dbReference type="InterPro" id="IPR001478">
    <property type="entry name" value="PDZ"/>
</dbReference>
<evidence type="ECO:0000313" key="5">
    <source>
        <dbReference type="Proteomes" id="UP000245765"/>
    </source>
</evidence>
<dbReference type="GO" id="GO:0006508">
    <property type="term" value="P:proteolysis"/>
    <property type="evidence" value="ECO:0007669"/>
    <property type="project" value="UniProtKB-KW"/>
</dbReference>
<dbReference type="PANTHER" id="PTHR43343:SF3">
    <property type="entry name" value="PROTEASE DO-LIKE 8, CHLOROPLASTIC"/>
    <property type="match status" value="1"/>
</dbReference>
<dbReference type="PRINTS" id="PR00834">
    <property type="entry name" value="PROTEASES2C"/>
</dbReference>
<dbReference type="AlphaFoldDB" id="A0A317FIN9"/>
<keyword evidence="1" id="KW-0645">Protease</keyword>
<evidence type="ECO:0000313" key="4">
    <source>
        <dbReference type="EMBL" id="PWS37436.1"/>
    </source>
</evidence>
<keyword evidence="5" id="KW-1185">Reference proteome</keyword>
<dbReference type="SMART" id="SM00228">
    <property type="entry name" value="PDZ"/>
    <property type="match status" value="1"/>
</dbReference>
<dbReference type="SUPFAM" id="SSF50494">
    <property type="entry name" value="Trypsin-like serine proteases"/>
    <property type="match status" value="1"/>
</dbReference>
<dbReference type="Gene3D" id="2.40.10.120">
    <property type="match status" value="1"/>
</dbReference>
<dbReference type="RefSeq" id="WP_109870544.1">
    <property type="nucleotide sequence ID" value="NZ_QGNA01000002.1"/>
</dbReference>
<accession>A0A317FIN9</accession>
<dbReference type="InterPro" id="IPR001940">
    <property type="entry name" value="Peptidase_S1C"/>
</dbReference>
<dbReference type="PROSITE" id="PS51257">
    <property type="entry name" value="PROKAR_LIPOPROTEIN"/>
    <property type="match status" value="1"/>
</dbReference>
<evidence type="ECO:0000259" key="3">
    <source>
        <dbReference type="PROSITE" id="PS50106"/>
    </source>
</evidence>
<dbReference type="InterPro" id="IPR009003">
    <property type="entry name" value="Peptidase_S1_PA"/>
</dbReference>
<dbReference type="Pfam" id="PF13365">
    <property type="entry name" value="Trypsin_2"/>
    <property type="match status" value="1"/>
</dbReference>
<organism evidence="4 5">
    <name type="scientific">Falsiroseomonas bella</name>
    <dbReference type="NCBI Taxonomy" id="2184016"/>
    <lineage>
        <taxon>Bacteria</taxon>
        <taxon>Pseudomonadati</taxon>
        <taxon>Pseudomonadota</taxon>
        <taxon>Alphaproteobacteria</taxon>
        <taxon>Acetobacterales</taxon>
        <taxon>Roseomonadaceae</taxon>
        <taxon>Falsiroseomonas</taxon>
    </lineage>
</organism>
<dbReference type="Pfam" id="PF13180">
    <property type="entry name" value="PDZ_2"/>
    <property type="match status" value="1"/>
</dbReference>
<evidence type="ECO:0000256" key="2">
    <source>
        <dbReference type="ARBA" id="ARBA00022801"/>
    </source>
</evidence>
<dbReference type="SUPFAM" id="SSF50156">
    <property type="entry name" value="PDZ domain-like"/>
    <property type="match status" value="1"/>
</dbReference>
<dbReference type="GO" id="GO:0004252">
    <property type="term" value="F:serine-type endopeptidase activity"/>
    <property type="evidence" value="ECO:0007669"/>
    <property type="project" value="InterPro"/>
</dbReference>
<dbReference type="EMBL" id="QGNA01000002">
    <property type="protein sequence ID" value="PWS37436.1"/>
    <property type="molecule type" value="Genomic_DNA"/>
</dbReference>
<evidence type="ECO:0000256" key="1">
    <source>
        <dbReference type="ARBA" id="ARBA00022670"/>
    </source>
</evidence>
<protein>
    <submittedName>
        <fullName evidence="4">Endopeptidase</fullName>
    </submittedName>
</protein>
<dbReference type="Gene3D" id="2.30.42.10">
    <property type="match status" value="1"/>
</dbReference>
<dbReference type="PROSITE" id="PS50106">
    <property type="entry name" value="PDZ"/>
    <property type="match status" value="1"/>
</dbReference>
<dbReference type="Proteomes" id="UP000245765">
    <property type="component" value="Unassembled WGS sequence"/>
</dbReference>
<dbReference type="InterPro" id="IPR051201">
    <property type="entry name" value="Chloro_Bact_Ser_Proteases"/>
</dbReference>
<dbReference type="OrthoDB" id="9758917at2"/>
<reference evidence="5" key="1">
    <citation type="submission" date="2018-05" db="EMBL/GenBank/DDBJ databases">
        <authorList>
            <person name="Du Z."/>
            <person name="Wang X."/>
        </authorList>
    </citation>
    <scope>NUCLEOTIDE SEQUENCE [LARGE SCALE GENOMIC DNA]</scope>
    <source>
        <strain evidence="5">CQN31</strain>
    </source>
</reference>
<dbReference type="PANTHER" id="PTHR43343">
    <property type="entry name" value="PEPTIDASE S12"/>
    <property type="match status" value="1"/>
</dbReference>
<sequence>MTPRHLWLALLPLLAACDDPPPRSPPAVPAANQSAAPAPATPAQLVLPDFEALAERVMPAVVSISVTQGGAASVPPQLRGTPYERYSRGRRPPVTSAGSGFVVDPSGLIVTANHVVGNAERVTVSLLDGTELPARILGTDELTDLAVLQVTAPQPLPHVTFGPSSAISIGAWVMAAGNPFGLGGSVSSGIVSALGRRIGLGPFDDFIQTDAPINPGNSGGPLFNLAGQVIGVNTAIYSPSGASAGIGFATPSDLAAPVVARLGTGRPVERGWLGVAAGDATVQERGGVLSQLFGPDAPQRGAVITGILPGGPAERAGLKPGDVVLEIGDERVPNSRALLRRIAGLPPGERVRIRLLRDGREQTVTLRIAARPARED</sequence>